<evidence type="ECO:0000313" key="3">
    <source>
        <dbReference type="Proteomes" id="UP000053599"/>
    </source>
</evidence>
<evidence type="ECO:0000313" key="2">
    <source>
        <dbReference type="EMBL" id="KIV87011.1"/>
    </source>
</evidence>
<dbReference type="AlphaFoldDB" id="A0A0D1XG12"/>
<accession>A0A0D1XG12</accession>
<dbReference type="EMBL" id="KN846951">
    <property type="protein sequence ID" value="KIV87011.1"/>
    <property type="molecule type" value="Genomic_DNA"/>
</dbReference>
<sequence>MVVFSVAVVFLTLPASWIALVEGGNSCGTDQNPSCKGNSAFESLCCPSPNVCYWQNNGQPGCCPNGESCNGNSPWTTPTTTCTTTPTTTWSTTTSCMTTTPTTTWNNCNECATTVTSQVVPVYTTVTQNAAQAYTTVNGVIYVNAGPKSEFSTILTAMMAGLSALICNIFGV</sequence>
<evidence type="ECO:0000256" key="1">
    <source>
        <dbReference type="SAM" id="SignalP"/>
    </source>
</evidence>
<gene>
    <name evidence="2" type="ORF">PV11_02584</name>
</gene>
<dbReference type="Proteomes" id="UP000053599">
    <property type="component" value="Unassembled WGS sequence"/>
</dbReference>
<reference evidence="2 3" key="1">
    <citation type="submission" date="2015-01" db="EMBL/GenBank/DDBJ databases">
        <title>The Genome Sequence of Exophiala sideris CBS121828.</title>
        <authorList>
            <consortium name="The Broad Institute Genomics Platform"/>
            <person name="Cuomo C."/>
            <person name="de Hoog S."/>
            <person name="Gorbushina A."/>
            <person name="Stielow B."/>
            <person name="Teixiera M."/>
            <person name="Abouelleil A."/>
            <person name="Chapman S.B."/>
            <person name="Priest M."/>
            <person name="Young S.K."/>
            <person name="Wortman J."/>
            <person name="Nusbaum C."/>
            <person name="Birren B."/>
        </authorList>
    </citation>
    <scope>NUCLEOTIDE SEQUENCE [LARGE SCALE GENOMIC DNA]</scope>
    <source>
        <strain evidence="2 3">CBS 121828</strain>
    </source>
</reference>
<feature type="signal peptide" evidence="1">
    <location>
        <begin position="1"/>
        <end position="23"/>
    </location>
</feature>
<name>A0A0D1XG12_9EURO</name>
<keyword evidence="1" id="KW-0732">Signal</keyword>
<dbReference type="OrthoDB" id="4160917at2759"/>
<feature type="chain" id="PRO_5002246296" evidence="1">
    <location>
        <begin position="24"/>
        <end position="172"/>
    </location>
</feature>
<organism evidence="2 3">
    <name type="scientific">Exophiala sideris</name>
    <dbReference type="NCBI Taxonomy" id="1016849"/>
    <lineage>
        <taxon>Eukaryota</taxon>
        <taxon>Fungi</taxon>
        <taxon>Dikarya</taxon>
        <taxon>Ascomycota</taxon>
        <taxon>Pezizomycotina</taxon>
        <taxon>Eurotiomycetes</taxon>
        <taxon>Chaetothyriomycetidae</taxon>
        <taxon>Chaetothyriales</taxon>
        <taxon>Herpotrichiellaceae</taxon>
        <taxon>Exophiala</taxon>
    </lineage>
</organism>
<dbReference type="HOGENOM" id="CLU_1343083_0_0_1"/>
<protein>
    <submittedName>
        <fullName evidence="2">Uncharacterized protein</fullName>
    </submittedName>
</protein>
<proteinExistence type="predicted"/>